<keyword evidence="1" id="KW-0175">Coiled coil</keyword>
<protein>
    <submittedName>
        <fullName evidence="2">Uncharacterized protein</fullName>
    </submittedName>
</protein>
<evidence type="ECO:0000313" key="2">
    <source>
        <dbReference type="EMBL" id="KAL3701984.1"/>
    </source>
</evidence>
<dbReference type="AlphaFoldDB" id="A0ABD3IHG2"/>
<evidence type="ECO:0000256" key="1">
    <source>
        <dbReference type="SAM" id="Coils"/>
    </source>
</evidence>
<comment type="caution">
    <text evidence="2">The sequence shown here is derived from an EMBL/GenBank/DDBJ whole genome shotgun (WGS) entry which is preliminary data.</text>
</comment>
<dbReference type="EMBL" id="JBJQOH010000001">
    <property type="protein sequence ID" value="KAL3701984.1"/>
    <property type="molecule type" value="Genomic_DNA"/>
</dbReference>
<organism evidence="2 3">
    <name type="scientific">Riccia sorocarpa</name>
    <dbReference type="NCBI Taxonomy" id="122646"/>
    <lineage>
        <taxon>Eukaryota</taxon>
        <taxon>Viridiplantae</taxon>
        <taxon>Streptophyta</taxon>
        <taxon>Embryophyta</taxon>
        <taxon>Marchantiophyta</taxon>
        <taxon>Marchantiopsida</taxon>
        <taxon>Marchantiidae</taxon>
        <taxon>Marchantiales</taxon>
        <taxon>Ricciaceae</taxon>
        <taxon>Riccia</taxon>
    </lineage>
</organism>
<accession>A0ABD3IHG2</accession>
<keyword evidence="3" id="KW-1185">Reference proteome</keyword>
<sequence>MAGFAGKRLPCVKLMDASILQEFNLQHHRYLRKMVQFIPYSFKELANLDLLEYSTLSQLNLLNYVTGIQRLCVADDVFWCSMFNTDADGEPLLVWGLNGATCVIGWHEIQVAFGALHDQRDKFRAIKIAHKQFTGYKPGDYLPETVETNVNKKLVSGQPYEEINYYKEAAPYGSTYYLMSVITELFWCNTRSPRFTSAQVYCYMRSLHGFKTNWAKALLHGLRIEILFLQKRARENNDKQQIIPVVWAPTFLQILYTYRQTIFAGSALSEAEGWLGWSHMSRDGDIDIHALVARFPTKIEDLREIREKCKRRQFVMRERTALSPTRHQRLELANDHARRRLPHRALHQCKKQLVPGLRLPVHSLRNELDKAKAEIADVWEARVGRLTLQLESADGTIADLKKDLTNLRQEVASSKLEGAKEAKAQVEAELQLQMRTRSRNGRSRLKVLSAEATSAKQQVASLQLELQTQTAAAVRYQTAWEAELQRVADLEMQAQQLNDEIDRYKHTADRAEKAQAAARLELAQVKKELRLLQLNK</sequence>
<feature type="coiled-coil region" evidence="1">
    <location>
        <begin position="390"/>
        <end position="535"/>
    </location>
</feature>
<dbReference type="Proteomes" id="UP001633002">
    <property type="component" value="Unassembled WGS sequence"/>
</dbReference>
<reference evidence="2 3" key="1">
    <citation type="submission" date="2024-09" db="EMBL/GenBank/DDBJ databases">
        <title>Chromosome-scale assembly of Riccia sorocarpa.</title>
        <authorList>
            <person name="Paukszto L."/>
        </authorList>
    </citation>
    <scope>NUCLEOTIDE SEQUENCE [LARGE SCALE GENOMIC DNA]</scope>
    <source>
        <strain evidence="2">LP-2024</strain>
        <tissue evidence="2">Aerial parts of the thallus</tissue>
    </source>
</reference>
<evidence type="ECO:0000313" key="3">
    <source>
        <dbReference type="Proteomes" id="UP001633002"/>
    </source>
</evidence>
<gene>
    <name evidence="2" type="ORF">R1sor_020006</name>
</gene>
<name>A0ABD3IHG2_9MARC</name>
<proteinExistence type="predicted"/>